<evidence type="ECO:0000256" key="3">
    <source>
        <dbReference type="ARBA" id="ARBA00022801"/>
    </source>
</evidence>
<name>A0A0R1MPJ6_9LACO</name>
<evidence type="ECO:0000313" key="9">
    <source>
        <dbReference type="Proteomes" id="UP000051330"/>
    </source>
</evidence>
<sequence>MTIMDNNQFNNSNEQPNQSPDQRPMRPVNNNNGNGQPPRKRRGNGLWKTAVIALVSALVGGGIAYGGISYQLHNQNTDTSSAVTNSSTAGTTQVSNVTMKNTTTMSKAFSKNKNAVVSVVNLQKQSSSSSSDPFAGLFGDDSSSSSSKSNDSLEEYGEGSGVIYANQNGKGYIVTNYHVVKGSDSLQVIMSDGTKVTAKLVGTDELTDLAVLTIDAKYVKGTATFGNSDAVTPGEPVIAIGSPLGSEYATSVTQGIISAKSRTVDITNSSGQTTGQATVIQTDAAINPGNSGGPLVNAEGQVVGINSMKLAQSNDGTAVEGMGFAIPSNEVVKIINQLVKNGKVVRPALGVRVIDLSTVDNSKIRSQLKIPASLTEGVVIGSVDKNTPASAAGLKAYDVITALNGKAISSVAQLHTALYNFSVGDKVTVTYYRGSNKQTATVTLSETQSQVEKNSSSSSSSARN</sequence>
<feature type="domain" description="PDZ" evidence="7">
    <location>
        <begin position="338"/>
        <end position="435"/>
    </location>
</feature>
<dbReference type="SMART" id="SM00228">
    <property type="entry name" value="PDZ"/>
    <property type="match status" value="1"/>
</dbReference>
<keyword evidence="9" id="KW-1185">Reference proteome</keyword>
<feature type="compositionally biased region" description="Low complexity" evidence="5">
    <location>
        <begin position="455"/>
        <end position="464"/>
    </location>
</feature>
<dbReference type="SUPFAM" id="SSF50494">
    <property type="entry name" value="Trypsin-like serine proteases"/>
    <property type="match status" value="1"/>
</dbReference>
<feature type="region of interest" description="Disordered" evidence="5">
    <location>
        <begin position="126"/>
        <end position="153"/>
    </location>
</feature>
<evidence type="ECO:0000313" key="8">
    <source>
        <dbReference type="EMBL" id="KRL09649.1"/>
    </source>
</evidence>
<dbReference type="GO" id="GO:0006508">
    <property type="term" value="P:proteolysis"/>
    <property type="evidence" value="ECO:0007669"/>
    <property type="project" value="UniProtKB-KW"/>
</dbReference>
<dbReference type="AlphaFoldDB" id="A0A0R1MPJ6"/>
<keyword evidence="4" id="KW-0720">Serine protease</keyword>
<dbReference type="InterPro" id="IPR001478">
    <property type="entry name" value="PDZ"/>
</dbReference>
<dbReference type="PRINTS" id="PR00834">
    <property type="entry name" value="PROTEASES2C"/>
</dbReference>
<reference evidence="8 9" key="1">
    <citation type="journal article" date="2015" name="Genome Announc.">
        <title>Expanding the biotechnology potential of lactobacilli through comparative genomics of 213 strains and associated genera.</title>
        <authorList>
            <person name="Sun Z."/>
            <person name="Harris H.M."/>
            <person name="McCann A."/>
            <person name="Guo C."/>
            <person name="Argimon S."/>
            <person name="Zhang W."/>
            <person name="Yang X."/>
            <person name="Jeffery I.B."/>
            <person name="Cooney J.C."/>
            <person name="Kagawa T.F."/>
            <person name="Liu W."/>
            <person name="Song Y."/>
            <person name="Salvetti E."/>
            <person name="Wrobel A."/>
            <person name="Rasinkangas P."/>
            <person name="Parkhill J."/>
            <person name="Rea M.C."/>
            <person name="O'Sullivan O."/>
            <person name="Ritari J."/>
            <person name="Douillard F.P."/>
            <person name="Paul Ross R."/>
            <person name="Yang R."/>
            <person name="Briner A.E."/>
            <person name="Felis G.E."/>
            <person name="de Vos W.M."/>
            <person name="Barrangou R."/>
            <person name="Klaenhammer T.R."/>
            <person name="Caufield P.W."/>
            <person name="Cui Y."/>
            <person name="Zhang H."/>
            <person name="O'Toole P.W."/>
        </authorList>
    </citation>
    <scope>NUCLEOTIDE SEQUENCE [LARGE SCALE GENOMIC DNA]</scope>
    <source>
        <strain evidence="8 9">DSM 12744</strain>
    </source>
</reference>
<comment type="similarity">
    <text evidence="1">Belongs to the peptidase S1C family.</text>
</comment>
<proteinExistence type="inferred from homology"/>
<evidence type="ECO:0000256" key="2">
    <source>
        <dbReference type="ARBA" id="ARBA00022670"/>
    </source>
</evidence>
<dbReference type="STRING" id="1423792.FD09_GL001095"/>
<evidence type="ECO:0000259" key="7">
    <source>
        <dbReference type="PROSITE" id="PS50106"/>
    </source>
</evidence>
<dbReference type="Pfam" id="PF13365">
    <property type="entry name" value="Trypsin_2"/>
    <property type="match status" value="1"/>
</dbReference>
<keyword evidence="6" id="KW-1133">Transmembrane helix</keyword>
<keyword evidence="6" id="KW-0812">Transmembrane</keyword>
<feature type="region of interest" description="Disordered" evidence="5">
    <location>
        <begin position="1"/>
        <end position="44"/>
    </location>
</feature>
<evidence type="ECO:0000256" key="4">
    <source>
        <dbReference type="ARBA" id="ARBA00022825"/>
    </source>
</evidence>
<keyword evidence="2 8" id="KW-0645">Protease</keyword>
<dbReference type="InterPro" id="IPR001940">
    <property type="entry name" value="Peptidase_S1C"/>
</dbReference>
<keyword evidence="6" id="KW-0472">Membrane</keyword>
<dbReference type="CDD" id="cd06781">
    <property type="entry name" value="cpPDZ_BsHtra-like"/>
    <property type="match status" value="1"/>
</dbReference>
<evidence type="ECO:0000256" key="5">
    <source>
        <dbReference type="SAM" id="MobiDB-lite"/>
    </source>
</evidence>
<dbReference type="InterPro" id="IPR043504">
    <property type="entry name" value="Peptidase_S1_PA_chymotrypsin"/>
</dbReference>
<feature type="region of interest" description="Disordered" evidence="5">
    <location>
        <begin position="443"/>
        <end position="464"/>
    </location>
</feature>
<dbReference type="PATRIC" id="fig|1423792.3.peg.1116"/>
<dbReference type="Proteomes" id="UP000051330">
    <property type="component" value="Unassembled WGS sequence"/>
</dbReference>
<dbReference type="Pfam" id="PF13180">
    <property type="entry name" value="PDZ_2"/>
    <property type="match status" value="1"/>
</dbReference>
<gene>
    <name evidence="8" type="ORF">FD09_GL001095</name>
</gene>
<feature type="compositionally biased region" description="Low complexity" evidence="5">
    <location>
        <begin position="140"/>
        <end position="150"/>
    </location>
</feature>
<evidence type="ECO:0000256" key="6">
    <source>
        <dbReference type="SAM" id="Phobius"/>
    </source>
</evidence>
<dbReference type="EMBL" id="AZEC01000017">
    <property type="protein sequence ID" value="KRL09649.1"/>
    <property type="molecule type" value="Genomic_DNA"/>
</dbReference>
<dbReference type="SUPFAM" id="SSF50156">
    <property type="entry name" value="PDZ domain-like"/>
    <property type="match status" value="1"/>
</dbReference>
<dbReference type="Gene3D" id="2.40.10.10">
    <property type="entry name" value="Trypsin-like serine proteases"/>
    <property type="match status" value="2"/>
</dbReference>
<protein>
    <submittedName>
        <fullName evidence="8">Serine protease HtrA</fullName>
    </submittedName>
</protein>
<dbReference type="InterPro" id="IPR009003">
    <property type="entry name" value="Peptidase_S1_PA"/>
</dbReference>
<feature type="transmembrane region" description="Helical" evidence="6">
    <location>
        <begin position="46"/>
        <end position="68"/>
    </location>
</feature>
<dbReference type="InterPro" id="IPR051201">
    <property type="entry name" value="Chloro_Bact_Ser_Proteases"/>
</dbReference>
<dbReference type="PANTHER" id="PTHR43343">
    <property type="entry name" value="PEPTIDASE S12"/>
    <property type="match status" value="1"/>
</dbReference>
<feature type="compositionally biased region" description="Low complexity" evidence="5">
    <location>
        <begin position="1"/>
        <end position="37"/>
    </location>
</feature>
<dbReference type="InterPro" id="IPR036034">
    <property type="entry name" value="PDZ_sf"/>
</dbReference>
<dbReference type="GO" id="GO:0004252">
    <property type="term" value="F:serine-type endopeptidase activity"/>
    <property type="evidence" value="ECO:0007669"/>
    <property type="project" value="InterPro"/>
</dbReference>
<organism evidence="8 9">
    <name type="scientific">Schleiferilactobacillus perolens DSM 12744</name>
    <dbReference type="NCBI Taxonomy" id="1423792"/>
    <lineage>
        <taxon>Bacteria</taxon>
        <taxon>Bacillati</taxon>
        <taxon>Bacillota</taxon>
        <taxon>Bacilli</taxon>
        <taxon>Lactobacillales</taxon>
        <taxon>Lactobacillaceae</taxon>
        <taxon>Schleiferilactobacillus</taxon>
    </lineage>
</organism>
<evidence type="ECO:0000256" key="1">
    <source>
        <dbReference type="ARBA" id="ARBA00010541"/>
    </source>
</evidence>
<keyword evidence="3" id="KW-0378">Hydrolase</keyword>
<feature type="compositionally biased region" description="Polar residues" evidence="5">
    <location>
        <begin position="443"/>
        <end position="454"/>
    </location>
</feature>
<comment type="caution">
    <text evidence="8">The sequence shown here is derived from an EMBL/GenBank/DDBJ whole genome shotgun (WGS) entry which is preliminary data.</text>
</comment>
<dbReference type="Gene3D" id="2.30.42.10">
    <property type="match status" value="1"/>
</dbReference>
<dbReference type="PANTHER" id="PTHR43343:SF3">
    <property type="entry name" value="PROTEASE DO-LIKE 8, CHLOROPLASTIC"/>
    <property type="match status" value="1"/>
</dbReference>
<dbReference type="PROSITE" id="PS50106">
    <property type="entry name" value="PDZ"/>
    <property type="match status" value="1"/>
</dbReference>
<accession>A0A0R1MPJ6</accession>